<proteinExistence type="predicted"/>
<keyword evidence="1" id="KW-0472">Membrane</keyword>
<keyword evidence="1" id="KW-1133">Transmembrane helix</keyword>
<evidence type="ECO:0000313" key="2">
    <source>
        <dbReference type="EMBL" id="SNS42489.1"/>
    </source>
</evidence>
<accession>A0A239ED98</accession>
<dbReference type="Proteomes" id="UP000198432">
    <property type="component" value="Unassembled WGS sequence"/>
</dbReference>
<keyword evidence="1" id="KW-0812">Transmembrane</keyword>
<evidence type="ECO:0000256" key="1">
    <source>
        <dbReference type="SAM" id="Phobius"/>
    </source>
</evidence>
<dbReference type="AlphaFoldDB" id="A0A239ED98"/>
<keyword evidence="3" id="KW-1185">Reference proteome</keyword>
<feature type="transmembrane region" description="Helical" evidence="1">
    <location>
        <begin position="6"/>
        <end position="27"/>
    </location>
</feature>
<organism evidence="2 3">
    <name type="scientific">Pontibacter ummariensis</name>
    <dbReference type="NCBI Taxonomy" id="1610492"/>
    <lineage>
        <taxon>Bacteria</taxon>
        <taxon>Pseudomonadati</taxon>
        <taxon>Bacteroidota</taxon>
        <taxon>Cytophagia</taxon>
        <taxon>Cytophagales</taxon>
        <taxon>Hymenobacteraceae</taxon>
        <taxon>Pontibacter</taxon>
    </lineage>
</organism>
<gene>
    <name evidence="2" type="ORF">SAMN06296052_106110</name>
</gene>
<dbReference type="EMBL" id="FZOQ01000006">
    <property type="protein sequence ID" value="SNS42489.1"/>
    <property type="molecule type" value="Genomic_DNA"/>
</dbReference>
<sequence length="38" mass="4474">MNLLNVYRYKSIAVFVVCYPLFVVRILKAINEQQVTNN</sequence>
<evidence type="ECO:0000313" key="3">
    <source>
        <dbReference type="Proteomes" id="UP000198432"/>
    </source>
</evidence>
<name>A0A239ED98_9BACT</name>
<protein>
    <submittedName>
        <fullName evidence="2">Uncharacterized protein</fullName>
    </submittedName>
</protein>
<reference evidence="3" key="1">
    <citation type="submission" date="2017-06" db="EMBL/GenBank/DDBJ databases">
        <authorList>
            <person name="Varghese N."/>
            <person name="Submissions S."/>
        </authorList>
    </citation>
    <scope>NUCLEOTIDE SEQUENCE [LARGE SCALE GENOMIC DNA]</scope>
    <source>
        <strain evidence="3">NKM1</strain>
    </source>
</reference>